<dbReference type="PANTHER" id="PTHR38471:SF2">
    <property type="entry name" value="FOUR HELIX BUNDLE PROTEIN"/>
    <property type="match status" value="1"/>
</dbReference>
<dbReference type="EMBL" id="CP022515">
    <property type="protein sequence ID" value="ASO07516.1"/>
    <property type="molecule type" value="Genomic_DNA"/>
</dbReference>
<evidence type="ECO:0000313" key="2">
    <source>
        <dbReference type="Proteomes" id="UP000204551"/>
    </source>
</evidence>
<proteinExistence type="predicted"/>
<dbReference type="PANTHER" id="PTHR38471">
    <property type="entry name" value="FOUR HELIX BUNDLE PROTEIN"/>
    <property type="match status" value="1"/>
</dbReference>
<dbReference type="Gene3D" id="1.20.1440.60">
    <property type="entry name" value="23S rRNA-intervening sequence"/>
    <property type="match status" value="1"/>
</dbReference>
<sequence length="126" mass="14357">MRENVVKTKSLDFAIRIVQLNHVLISDKKEIVMSKQVLRSGTSVGAMIREAEHAESKPDFIHKMAIAQKEINETLYWLELLFKTDYLNQQEYNSLSIDATELLKLLTSIIKATKANINNSPLTPNN</sequence>
<gene>
    <name evidence="1" type="ORF">AREALGSMS7_04111</name>
</gene>
<dbReference type="PIRSF" id="PIRSF035652">
    <property type="entry name" value="CHP02436"/>
    <property type="match status" value="1"/>
</dbReference>
<accession>A0A221V2A3</accession>
<dbReference type="Proteomes" id="UP000204551">
    <property type="component" value="Chromosome"/>
</dbReference>
<dbReference type="AlphaFoldDB" id="A0A221V2A3"/>
<protein>
    <submittedName>
        <fullName evidence="1">Four helix bundle protein</fullName>
    </submittedName>
</protein>
<dbReference type="NCBIfam" id="TIGR02436">
    <property type="entry name" value="four helix bundle protein"/>
    <property type="match status" value="1"/>
</dbReference>
<name>A0A221V2A3_9FLAO</name>
<reference evidence="1 2" key="1">
    <citation type="submission" date="2017-07" db="EMBL/GenBank/DDBJ databases">
        <title>Genome Sequence of Arenibacter algicola Strain SMS7 Isolated from a culture of the Diatom Skeletonema marinoi.</title>
        <authorList>
            <person name="Topel M."/>
            <person name="Pinder M.I.M."/>
            <person name="Johansson O.N."/>
            <person name="Kourtchenko O."/>
            <person name="Godhe A."/>
            <person name="Clarke A.K."/>
        </authorList>
    </citation>
    <scope>NUCLEOTIDE SEQUENCE [LARGE SCALE GENOMIC DNA]</scope>
    <source>
        <strain evidence="1 2">SMS7</strain>
    </source>
</reference>
<organism evidence="1 2">
    <name type="scientific">Arenibacter algicola</name>
    <dbReference type="NCBI Taxonomy" id="616991"/>
    <lineage>
        <taxon>Bacteria</taxon>
        <taxon>Pseudomonadati</taxon>
        <taxon>Bacteroidota</taxon>
        <taxon>Flavobacteriia</taxon>
        <taxon>Flavobacteriales</taxon>
        <taxon>Flavobacteriaceae</taxon>
        <taxon>Arenibacter</taxon>
    </lineage>
</organism>
<dbReference type="RefSeq" id="WP_093979771.1">
    <property type="nucleotide sequence ID" value="NZ_CP022515.1"/>
</dbReference>
<dbReference type="SUPFAM" id="SSF158446">
    <property type="entry name" value="IVS-encoded protein-like"/>
    <property type="match status" value="1"/>
</dbReference>
<dbReference type="KEGG" id="aalg:AREALGSMS7_04111"/>
<evidence type="ECO:0000313" key="1">
    <source>
        <dbReference type="EMBL" id="ASO07516.1"/>
    </source>
</evidence>
<dbReference type="Pfam" id="PF05635">
    <property type="entry name" value="23S_rRNA_IVP"/>
    <property type="match status" value="1"/>
</dbReference>
<dbReference type="InterPro" id="IPR036583">
    <property type="entry name" value="23S_rRNA_IVS_sf"/>
</dbReference>
<dbReference type="InterPro" id="IPR012657">
    <property type="entry name" value="23S_rRNA-intervening_sequence"/>
</dbReference>